<dbReference type="STRING" id="946333.A4W93_21600"/>
<evidence type="ECO:0000313" key="1">
    <source>
        <dbReference type="EMBL" id="ARN22285.1"/>
    </source>
</evidence>
<dbReference type="AlphaFoldDB" id="A0A1W6LDD1"/>
<keyword evidence="2" id="KW-1185">Reference proteome</keyword>
<name>A0A1W6LDD1_9BURK</name>
<proteinExistence type="predicted"/>
<protein>
    <submittedName>
        <fullName evidence="1">Uncharacterized protein</fullName>
    </submittedName>
</protein>
<reference evidence="1 2" key="1">
    <citation type="submission" date="2016-04" db="EMBL/GenBank/DDBJ databases">
        <title>Complete genome sequence of natural rubber-degrading, novel Gram-negative bacterium, Rhizobacter gummiphilus strain NS21.</title>
        <authorList>
            <person name="Tabata M."/>
            <person name="Kasai D."/>
            <person name="Fukuda M."/>
        </authorList>
    </citation>
    <scope>NUCLEOTIDE SEQUENCE [LARGE SCALE GENOMIC DNA]</scope>
    <source>
        <strain evidence="1 2">NS21</strain>
    </source>
</reference>
<gene>
    <name evidence="1" type="ORF">A4W93_21600</name>
</gene>
<evidence type="ECO:0000313" key="2">
    <source>
        <dbReference type="Proteomes" id="UP000193427"/>
    </source>
</evidence>
<organism evidence="1 2">
    <name type="scientific">Piscinibacter gummiphilus</name>
    <dbReference type="NCBI Taxonomy" id="946333"/>
    <lineage>
        <taxon>Bacteria</taxon>
        <taxon>Pseudomonadati</taxon>
        <taxon>Pseudomonadota</taxon>
        <taxon>Betaproteobacteria</taxon>
        <taxon>Burkholderiales</taxon>
        <taxon>Sphaerotilaceae</taxon>
        <taxon>Piscinibacter</taxon>
    </lineage>
</organism>
<accession>A0A1W6LDD1</accession>
<dbReference type="KEGG" id="rgu:A4W93_21600"/>
<dbReference type="Proteomes" id="UP000193427">
    <property type="component" value="Chromosome"/>
</dbReference>
<sequence length="119" mass="12766">MYPCPYCNEPGIHGLHKWASSIRTPAECRRCGGLVAVPVVNASGILAASALMLTAGGFLAVALKSSVCFWLFTVAVLGFYVWRWHSAPLTRISAGQRDSALKLSWSASLLALFVGLLSR</sequence>
<dbReference type="EMBL" id="CP015118">
    <property type="protein sequence ID" value="ARN22285.1"/>
    <property type="molecule type" value="Genomic_DNA"/>
</dbReference>